<keyword evidence="2" id="KW-1185">Reference proteome</keyword>
<reference evidence="1" key="1">
    <citation type="submission" date="2021-06" db="EMBL/GenBank/DDBJ databases">
        <authorList>
            <person name="Kallberg Y."/>
            <person name="Tangrot J."/>
            <person name="Rosling A."/>
        </authorList>
    </citation>
    <scope>NUCLEOTIDE SEQUENCE</scope>
    <source>
        <strain evidence="1">FL130A</strain>
    </source>
</reference>
<protein>
    <submittedName>
        <fullName evidence="1">6492_t:CDS:1</fullName>
    </submittedName>
</protein>
<evidence type="ECO:0000313" key="2">
    <source>
        <dbReference type="Proteomes" id="UP000789508"/>
    </source>
</evidence>
<gene>
    <name evidence="1" type="ORF">ALEPTO_LOCUS383</name>
</gene>
<accession>A0A9N8V8C3</accession>
<evidence type="ECO:0000313" key="1">
    <source>
        <dbReference type="EMBL" id="CAG8441941.1"/>
    </source>
</evidence>
<sequence length="166" mass="19676">MLLLFRNAPLPILTSRPFSFGVRFYAQRKNHARKPKAPTKLFAPIYDTVTLDDGSLFVARKPLNEPPPISPDELPPPIKPVKEKAYHVTEDQIQEMQSLRLEDPKKWTRQKLAEKYNCSAFYVGIVAPTTEKEKQRIARRLQHRINKFSEKRKYFMKIREERRKLW</sequence>
<dbReference type="PANTHER" id="PTHR28266">
    <property type="entry name" value="54S RIBOSOMAL PROTEIN L20, MITOCHONDRIAL"/>
    <property type="match status" value="1"/>
</dbReference>
<dbReference type="GO" id="GO:0005762">
    <property type="term" value="C:mitochondrial large ribosomal subunit"/>
    <property type="evidence" value="ECO:0007669"/>
    <property type="project" value="TreeGrafter"/>
</dbReference>
<dbReference type="EMBL" id="CAJVPS010000021">
    <property type="protein sequence ID" value="CAG8441941.1"/>
    <property type="molecule type" value="Genomic_DNA"/>
</dbReference>
<dbReference type="InterPro" id="IPR024388">
    <property type="entry name" value="Ribosomal_mL58"/>
</dbReference>
<dbReference type="OrthoDB" id="6021263at2759"/>
<organism evidence="1 2">
    <name type="scientific">Ambispora leptoticha</name>
    <dbReference type="NCBI Taxonomy" id="144679"/>
    <lineage>
        <taxon>Eukaryota</taxon>
        <taxon>Fungi</taxon>
        <taxon>Fungi incertae sedis</taxon>
        <taxon>Mucoromycota</taxon>
        <taxon>Glomeromycotina</taxon>
        <taxon>Glomeromycetes</taxon>
        <taxon>Archaeosporales</taxon>
        <taxon>Ambisporaceae</taxon>
        <taxon>Ambispora</taxon>
    </lineage>
</organism>
<dbReference type="GO" id="GO:0003735">
    <property type="term" value="F:structural constituent of ribosome"/>
    <property type="evidence" value="ECO:0007669"/>
    <property type="project" value="TreeGrafter"/>
</dbReference>
<dbReference type="Pfam" id="PF12824">
    <property type="entry name" value="MRP-L20"/>
    <property type="match status" value="1"/>
</dbReference>
<comment type="caution">
    <text evidence="1">The sequence shown here is derived from an EMBL/GenBank/DDBJ whole genome shotgun (WGS) entry which is preliminary data.</text>
</comment>
<dbReference type="Proteomes" id="UP000789508">
    <property type="component" value="Unassembled WGS sequence"/>
</dbReference>
<proteinExistence type="predicted"/>
<dbReference type="PANTHER" id="PTHR28266:SF1">
    <property type="entry name" value="LARGE RIBOSOMAL SUBUNIT PROTEIN ML58"/>
    <property type="match status" value="1"/>
</dbReference>
<dbReference type="AlphaFoldDB" id="A0A9N8V8C3"/>
<name>A0A9N8V8C3_9GLOM</name>